<evidence type="ECO:0000313" key="8">
    <source>
        <dbReference type="EMBL" id="AKA67268.1"/>
    </source>
</evidence>
<organism evidence="8 9">
    <name type="scientific">Clostridium scatologenes</name>
    <dbReference type="NCBI Taxonomy" id="1548"/>
    <lineage>
        <taxon>Bacteria</taxon>
        <taxon>Bacillati</taxon>
        <taxon>Bacillota</taxon>
        <taxon>Clostridia</taxon>
        <taxon>Eubacteriales</taxon>
        <taxon>Clostridiaceae</taxon>
        <taxon>Clostridium</taxon>
    </lineage>
</organism>
<name>A0A0E3JWJ8_CLOSL</name>
<dbReference type="Gene3D" id="3.10.450.490">
    <property type="match status" value="1"/>
</dbReference>
<dbReference type="GO" id="GO:0008237">
    <property type="term" value="F:metallopeptidase activity"/>
    <property type="evidence" value="ECO:0007669"/>
    <property type="project" value="UniProtKB-KW"/>
</dbReference>
<dbReference type="KEGG" id="csq:CSCA_0143"/>
<dbReference type="RefSeq" id="WP_052712554.1">
    <property type="nucleotide sequence ID" value="NZ_CP009933.1"/>
</dbReference>
<keyword evidence="9" id="KW-1185">Reference proteome</keyword>
<keyword evidence="5 8" id="KW-0482">Metalloprotease</keyword>
<reference evidence="8 9" key="1">
    <citation type="journal article" date="2015" name="J. Biotechnol.">
        <title>Complete genome sequence of a malodorant-producing acetogen, Clostridium scatologenes ATCC 25775(T).</title>
        <authorList>
            <person name="Zhu Z."/>
            <person name="Guo T."/>
            <person name="Zheng H."/>
            <person name="Song T."/>
            <person name="Ouyang P."/>
            <person name="Xie J."/>
        </authorList>
    </citation>
    <scope>NUCLEOTIDE SEQUENCE [LARGE SCALE GENOMIC DNA]</scope>
    <source>
        <strain evidence="8 9">ATCC 25775</strain>
    </source>
</reference>
<dbReference type="GO" id="GO:0006508">
    <property type="term" value="P:proteolysis"/>
    <property type="evidence" value="ECO:0007669"/>
    <property type="project" value="UniProtKB-KW"/>
</dbReference>
<dbReference type="PANTHER" id="PTHR33794:SF1">
    <property type="entry name" value="BACILLOLYSIN"/>
    <property type="match status" value="1"/>
</dbReference>
<sequence>MKSSTSYQDKKDNIFIQENSLKKFQITQKSVESYLNENKSLLCNTNSLSNFKIVSIKKDTLGYTKIKAVQTINNIPIRGSELIVHLNEDGTIKNIIGSINKCFKPYNKTIQKNITQDEAIYIAKKQFNYTFLQKDPKIIEQFIIKNGLPILIYSVNIYYTEPEAGNWDVLINSSTGKVIANIDNIKYS</sequence>
<dbReference type="GO" id="GO:0046872">
    <property type="term" value="F:metal ion binding"/>
    <property type="evidence" value="ECO:0007669"/>
    <property type="project" value="UniProtKB-KW"/>
</dbReference>
<feature type="domain" description="FTP" evidence="7">
    <location>
        <begin position="50"/>
        <end position="98"/>
    </location>
</feature>
<dbReference type="InterPro" id="IPR025711">
    <property type="entry name" value="PepSY"/>
</dbReference>
<dbReference type="InterPro" id="IPR050728">
    <property type="entry name" value="Zinc_Metalloprotease_M4"/>
</dbReference>
<gene>
    <name evidence="8" type="ORF">CSCA_0143</name>
</gene>
<keyword evidence="3" id="KW-0378">Hydrolase</keyword>
<dbReference type="Proteomes" id="UP000033115">
    <property type="component" value="Chromosome"/>
</dbReference>
<proteinExistence type="predicted"/>
<feature type="domain" description="PepSY" evidence="6">
    <location>
        <begin position="114"/>
        <end position="180"/>
    </location>
</feature>
<accession>A0A0E3JWJ8</accession>
<protein>
    <submittedName>
        <fullName evidence="8">Extracellular neutral metalloprotease NPRE</fullName>
    </submittedName>
</protein>
<evidence type="ECO:0000259" key="6">
    <source>
        <dbReference type="Pfam" id="PF03413"/>
    </source>
</evidence>
<keyword evidence="2" id="KW-0479">Metal-binding</keyword>
<dbReference type="AlphaFoldDB" id="A0A0E3JWJ8"/>
<dbReference type="Pfam" id="PF07504">
    <property type="entry name" value="FTP"/>
    <property type="match status" value="1"/>
</dbReference>
<keyword evidence="1 8" id="KW-0645">Protease</keyword>
<evidence type="ECO:0000256" key="1">
    <source>
        <dbReference type="ARBA" id="ARBA00022670"/>
    </source>
</evidence>
<evidence type="ECO:0000256" key="5">
    <source>
        <dbReference type="ARBA" id="ARBA00023049"/>
    </source>
</evidence>
<dbReference type="Pfam" id="PF03413">
    <property type="entry name" value="PepSY"/>
    <property type="match status" value="1"/>
</dbReference>
<evidence type="ECO:0000256" key="3">
    <source>
        <dbReference type="ARBA" id="ARBA00022801"/>
    </source>
</evidence>
<keyword evidence="4" id="KW-0862">Zinc</keyword>
<dbReference type="InterPro" id="IPR011096">
    <property type="entry name" value="FTP_domain"/>
</dbReference>
<dbReference type="PANTHER" id="PTHR33794">
    <property type="entry name" value="BACILLOLYSIN"/>
    <property type="match status" value="1"/>
</dbReference>
<dbReference type="STRING" id="1548.CSCA_0143"/>
<evidence type="ECO:0000256" key="2">
    <source>
        <dbReference type="ARBA" id="ARBA00022723"/>
    </source>
</evidence>
<dbReference type="HOGENOM" id="CLU_101294_0_0_9"/>
<evidence type="ECO:0000313" key="9">
    <source>
        <dbReference type="Proteomes" id="UP000033115"/>
    </source>
</evidence>
<evidence type="ECO:0000256" key="4">
    <source>
        <dbReference type="ARBA" id="ARBA00022833"/>
    </source>
</evidence>
<dbReference type="EMBL" id="CP009933">
    <property type="protein sequence ID" value="AKA67268.1"/>
    <property type="molecule type" value="Genomic_DNA"/>
</dbReference>
<evidence type="ECO:0000259" key="7">
    <source>
        <dbReference type="Pfam" id="PF07504"/>
    </source>
</evidence>